<dbReference type="InterPro" id="IPR036909">
    <property type="entry name" value="Cyt_c-like_dom_sf"/>
</dbReference>
<proteinExistence type="predicted"/>
<evidence type="ECO:0000313" key="9">
    <source>
        <dbReference type="Proteomes" id="UP000663090"/>
    </source>
</evidence>
<keyword evidence="2 4" id="KW-0479">Metal-binding</keyword>
<feature type="chain" id="PRO_5046326952" evidence="6">
    <location>
        <begin position="19"/>
        <end position="160"/>
    </location>
</feature>
<keyword evidence="3 4" id="KW-0408">Iron</keyword>
<evidence type="ECO:0000256" key="3">
    <source>
        <dbReference type="ARBA" id="ARBA00023004"/>
    </source>
</evidence>
<reference evidence="8 9" key="1">
    <citation type="submission" date="2021-02" db="EMBL/GenBank/DDBJ databases">
        <title>De Novo genome assembly of isolated myxobacteria.</title>
        <authorList>
            <person name="Stevens D.C."/>
        </authorList>
    </citation>
    <scope>NUCLEOTIDE SEQUENCE [LARGE SCALE GENOMIC DNA]</scope>
    <source>
        <strain evidence="8 9">SCHIC003</strain>
    </source>
</reference>
<evidence type="ECO:0000256" key="1">
    <source>
        <dbReference type="ARBA" id="ARBA00022617"/>
    </source>
</evidence>
<dbReference type="Proteomes" id="UP000663090">
    <property type="component" value="Chromosome"/>
</dbReference>
<accession>A0ABX7MYQ9</accession>
<dbReference type="SUPFAM" id="SSF46626">
    <property type="entry name" value="Cytochrome c"/>
    <property type="match status" value="1"/>
</dbReference>
<feature type="region of interest" description="Disordered" evidence="5">
    <location>
        <begin position="41"/>
        <end position="76"/>
    </location>
</feature>
<gene>
    <name evidence="8" type="ORF">JY572_24740</name>
</gene>
<dbReference type="PROSITE" id="PS51007">
    <property type="entry name" value="CYTC"/>
    <property type="match status" value="1"/>
</dbReference>
<evidence type="ECO:0000256" key="4">
    <source>
        <dbReference type="PROSITE-ProRule" id="PRU00433"/>
    </source>
</evidence>
<dbReference type="Gene3D" id="1.10.760.10">
    <property type="entry name" value="Cytochrome c-like domain"/>
    <property type="match status" value="1"/>
</dbReference>
<dbReference type="Pfam" id="PF00034">
    <property type="entry name" value="Cytochrom_C"/>
    <property type="match status" value="1"/>
</dbReference>
<keyword evidence="1 4" id="KW-0349">Heme</keyword>
<evidence type="ECO:0000313" key="8">
    <source>
        <dbReference type="EMBL" id="QSQ11595.1"/>
    </source>
</evidence>
<keyword evidence="9" id="KW-1185">Reference proteome</keyword>
<organism evidence="8 9">
    <name type="scientific">Myxococcus landrumensis</name>
    <dbReference type="NCBI Taxonomy" id="2813577"/>
    <lineage>
        <taxon>Bacteria</taxon>
        <taxon>Pseudomonadati</taxon>
        <taxon>Myxococcota</taxon>
        <taxon>Myxococcia</taxon>
        <taxon>Myxococcales</taxon>
        <taxon>Cystobacterineae</taxon>
        <taxon>Myxococcaceae</taxon>
        <taxon>Myxococcus</taxon>
    </lineage>
</organism>
<evidence type="ECO:0000259" key="7">
    <source>
        <dbReference type="PROSITE" id="PS51007"/>
    </source>
</evidence>
<dbReference type="InterPro" id="IPR009056">
    <property type="entry name" value="Cyt_c-like_dom"/>
</dbReference>
<keyword evidence="6" id="KW-0732">Signal</keyword>
<sequence>MKRLPFFALLLVPGLAAATHQGQSAFNNACASCHTLTPVRSVQSSGASEKSRASQTQTTTRSSDEKRVELGGLAHQRSSKQLREWIAKPSKVNKDTRCDTRLLPSTEMDALLDYLKTSARPPPLPRDEQLAEQNKADFDAYRAKLQREGLNTIRTDQGKK</sequence>
<evidence type="ECO:0000256" key="6">
    <source>
        <dbReference type="SAM" id="SignalP"/>
    </source>
</evidence>
<feature type="domain" description="Cytochrome c" evidence="7">
    <location>
        <begin position="17"/>
        <end position="119"/>
    </location>
</feature>
<name>A0ABX7MYQ9_9BACT</name>
<dbReference type="EMBL" id="CP071091">
    <property type="protein sequence ID" value="QSQ11595.1"/>
    <property type="molecule type" value="Genomic_DNA"/>
</dbReference>
<evidence type="ECO:0000256" key="5">
    <source>
        <dbReference type="SAM" id="MobiDB-lite"/>
    </source>
</evidence>
<protein>
    <submittedName>
        <fullName evidence="8">C-type cytochrome</fullName>
    </submittedName>
</protein>
<feature type="signal peptide" evidence="6">
    <location>
        <begin position="1"/>
        <end position="18"/>
    </location>
</feature>
<dbReference type="RefSeq" id="WP_206713342.1">
    <property type="nucleotide sequence ID" value="NZ_CP071091.1"/>
</dbReference>
<evidence type="ECO:0000256" key="2">
    <source>
        <dbReference type="ARBA" id="ARBA00022723"/>
    </source>
</evidence>